<accession>A0A085NJQ4</accession>
<name>A0A085NJQ4_9BILA</name>
<feature type="transmembrane region" description="Helical" evidence="1">
    <location>
        <begin position="112"/>
        <end position="140"/>
    </location>
</feature>
<proteinExistence type="predicted"/>
<evidence type="ECO:0000313" key="2">
    <source>
        <dbReference type="EMBL" id="KFD48492.1"/>
    </source>
</evidence>
<gene>
    <name evidence="2" type="ORF">M513_10626</name>
    <name evidence="3" type="ORF">M514_10626</name>
</gene>
<evidence type="ECO:0000313" key="3">
    <source>
        <dbReference type="EMBL" id="KFD69700.1"/>
    </source>
</evidence>
<feature type="transmembrane region" description="Helical" evidence="1">
    <location>
        <begin position="165"/>
        <end position="185"/>
    </location>
</feature>
<dbReference type="Proteomes" id="UP000030764">
    <property type="component" value="Unassembled WGS sequence"/>
</dbReference>
<keyword evidence="4" id="KW-1185">Reference proteome</keyword>
<protein>
    <submittedName>
        <fullName evidence="3">Uncharacterized protein</fullName>
    </submittedName>
</protein>
<keyword evidence="1" id="KW-0472">Membrane</keyword>
<sequence length="261" mass="29763">MLALKFSRIPMQSNCTVTRERNLLADAVPIITTSTLAILVNMPYIIKVLQQKNRLMVDVCKAAFNPTVLNGGHMAQLGALRGTSFGSITASIAYIGELARLLMYYQRTEKPVMFLAGHMCFISALQLLSIVIQVVAVYFLRRGLSAHTTIQILQMRRQTVVYRRLRLVIGFSFLTQVIPMCLHALQQRVSVCARLPFWCWVIQPIGFMLIGIYHMDYLTTVAAKFMELKHHVNKTSISIIAKYKTNENDRRQRRNNNRGLD</sequence>
<dbReference type="EMBL" id="KL363292">
    <property type="protein sequence ID" value="KFD48492.1"/>
    <property type="molecule type" value="Genomic_DNA"/>
</dbReference>
<keyword evidence="1" id="KW-0812">Transmembrane</keyword>
<dbReference type="AlphaFoldDB" id="A0A085NJQ4"/>
<keyword evidence="1" id="KW-1133">Transmembrane helix</keyword>
<feature type="transmembrane region" description="Helical" evidence="1">
    <location>
        <begin position="27"/>
        <end position="46"/>
    </location>
</feature>
<organism evidence="3">
    <name type="scientific">Trichuris suis</name>
    <name type="common">pig whipworm</name>
    <dbReference type="NCBI Taxonomy" id="68888"/>
    <lineage>
        <taxon>Eukaryota</taxon>
        <taxon>Metazoa</taxon>
        <taxon>Ecdysozoa</taxon>
        <taxon>Nematoda</taxon>
        <taxon>Enoplea</taxon>
        <taxon>Dorylaimia</taxon>
        <taxon>Trichinellida</taxon>
        <taxon>Trichuridae</taxon>
        <taxon>Trichuris</taxon>
    </lineage>
</organism>
<reference evidence="3 4" key="1">
    <citation type="journal article" date="2014" name="Nat. Genet.">
        <title>Genome and transcriptome of the porcine whipworm Trichuris suis.</title>
        <authorList>
            <person name="Jex A.R."/>
            <person name="Nejsum P."/>
            <person name="Schwarz E.M."/>
            <person name="Hu L."/>
            <person name="Young N.D."/>
            <person name="Hall R.S."/>
            <person name="Korhonen P.K."/>
            <person name="Liao S."/>
            <person name="Thamsborg S."/>
            <person name="Xia J."/>
            <person name="Xu P."/>
            <person name="Wang S."/>
            <person name="Scheerlinck J.P."/>
            <person name="Hofmann A."/>
            <person name="Sternberg P.W."/>
            <person name="Wang J."/>
            <person name="Gasser R.B."/>
        </authorList>
    </citation>
    <scope>NUCLEOTIDE SEQUENCE [LARGE SCALE GENOMIC DNA]</scope>
    <source>
        <strain evidence="3">DCEP-RM93F</strain>
        <strain evidence="2">DCEP-RM93M</strain>
    </source>
</reference>
<evidence type="ECO:0000256" key="1">
    <source>
        <dbReference type="SAM" id="Phobius"/>
    </source>
</evidence>
<evidence type="ECO:0000313" key="4">
    <source>
        <dbReference type="Proteomes" id="UP000030764"/>
    </source>
</evidence>
<dbReference type="Proteomes" id="UP000030758">
    <property type="component" value="Unassembled WGS sequence"/>
</dbReference>
<dbReference type="EMBL" id="KL367493">
    <property type="protein sequence ID" value="KFD69700.1"/>
    <property type="molecule type" value="Genomic_DNA"/>
</dbReference>
<feature type="transmembrane region" description="Helical" evidence="1">
    <location>
        <begin position="197"/>
        <end position="215"/>
    </location>
</feature>